<evidence type="ECO:0000259" key="7">
    <source>
        <dbReference type="Pfam" id="PF01915"/>
    </source>
</evidence>
<dbReference type="AlphaFoldDB" id="A0A0A8X4B6"/>
<dbReference type="Gene3D" id="3.20.20.300">
    <property type="entry name" value="Glycoside hydrolase, family 3, N-terminal domain"/>
    <property type="match status" value="1"/>
</dbReference>
<dbReference type="Proteomes" id="UP000031014">
    <property type="component" value="Unassembled WGS sequence"/>
</dbReference>
<dbReference type="SUPFAM" id="SSF51445">
    <property type="entry name" value="(Trans)glycosidases"/>
    <property type="match status" value="1"/>
</dbReference>
<dbReference type="InterPro" id="IPR002772">
    <property type="entry name" value="Glyco_hydro_3_C"/>
</dbReference>
<evidence type="ECO:0000256" key="4">
    <source>
        <dbReference type="ARBA" id="ARBA00022801"/>
    </source>
</evidence>
<dbReference type="GO" id="GO:0009254">
    <property type="term" value="P:peptidoglycan turnover"/>
    <property type="evidence" value="ECO:0007669"/>
    <property type="project" value="TreeGrafter"/>
</dbReference>
<reference evidence="8 9" key="1">
    <citation type="submission" date="2013-06" db="EMBL/GenBank/DDBJ databases">
        <title>Whole genome shotgun sequence of Bacillus selenatarsenatis SF-1.</title>
        <authorList>
            <person name="Kuroda M."/>
            <person name="Sei K."/>
            <person name="Yamashita M."/>
            <person name="Ike M."/>
        </authorList>
    </citation>
    <scope>NUCLEOTIDE SEQUENCE [LARGE SCALE GENOMIC DNA]</scope>
    <source>
        <strain evidence="8 9">SF-1</strain>
    </source>
</reference>
<dbReference type="Gene3D" id="3.40.50.1700">
    <property type="entry name" value="Glycoside hydrolase family 3 C-terminal domain"/>
    <property type="match status" value="1"/>
</dbReference>
<organism evidence="8 9">
    <name type="scientific">Mesobacillus selenatarsenatis (strain DSM 18680 / JCM 14380 / FERM P-15431 / SF-1)</name>
    <dbReference type="NCBI Taxonomy" id="1321606"/>
    <lineage>
        <taxon>Bacteria</taxon>
        <taxon>Bacillati</taxon>
        <taxon>Bacillota</taxon>
        <taxon>Bacilli</taxon>
        <taxon>Bacillales</taxon>
        <taxon>Bacillaceae</taxon>
        <taxon>Mesobacillus</taxon>
    </lineage>
</organism>
<comment type="caution">
    <text evidence="8">The sequence shown here is derived from an EMBL/GenBank/DDBJ whole genome shotgun (WGS) entry which is preliminary data.</text>
</comment>
<dbReference type="InterPro" id="IPR036962">
    <property type="entry name" value="Glyco_hydro_3_N_sf"/>
</dbReference>
<dbReference type="SUPFAM" id="SSF49373">
    <property type="entry name" value="Invasin/intimin cell-adhesion fragments"/>
    <property type="match status" value="1"/>
</dbReference>
<comment type="catalytic activity">
    <reaction evidence="1">
        <text>Hydrolysis of terminal non-reducing N-acetyl-D-hexosamine residues in N-acetyl-beta-D-hexosaminides.</text>
        <dbReference type="EC" id="3.2.1.52"/>
    </reaction>
</comment>
<accession>A0A0A8X4B6</accession>
<evidence type="ECO:0000256" key="3">
    <source>
        <dbReference type="ARBA" id="ARBA00012663"/>
    </source>
</evidence>
<dbReference type="RefSeq" id="WP_052442094.1">
    <property type="nucleotide sequence ID" value="NZ_BASE01000022.1"/>
</dbReference>
<feature type="domain" description="Glycoside hydrolase family 3 N-terminal" evidence="6">
    <location>
        <begin position="163"/>
        <end position="497"/>
    </location>
</feature>
<dbReference type="OrthoDB" id="9805821at2"/>
<name>A0A0A8X4B6_MESS1</name>
<sequence length="707" mass="76629">MKKLSKLMLYSLVLVLAFSQILPGISLKKANAEEKNQVEDLVIYENVPEAEAAVKDGTIQLKALHVYSEGHFMLASENLKWESANKNVATVDEDGNVEFTGQNGRTFITVTDGTFEDRIALDYKVKPSSKEEGEKGKPASEAAVIKQDGQRYDLIGKAISKMTLEEKTGQLLMPDFRTWEGKNVTEMLPEIEQLVEKYHLGGVILFRENVVTTEQTARLVSDYQAAAEKFGLLLTIDQEGGIVTRLQSGTDMPGNMALGATRSPEIAYNVGNAIGEELASLGINMNFAPVMDVNNNPDNPVIGVRSFGEDPQLVADMGVAYTKGLQASGVAATAKHFPGHGDTAVDSHLGLPEVPHDKERLKEVELYPFQKGMEAGIDAIMTAHVTFPKIDGTKAISQKTGEEIAIPATLSYKVLTELMREEMGYEGVITTDAMNMKAIADHFGPVDAAIRAVKAGTDIVLMPVGLEEVATGLLEAVKNGEITEERVEASVRRILTLKVKRGVVKEETPVSVEDKIANAVKIVGSAEHKQIEKEAAEKSITLVKNDADLPLNLDSSEKIVVVGNTFISSLGEAIKKRHENTTVISSSTYKLTEEELELIKNASAVVVGTYTYNVSGRTPSSAQMAMVNQIIELADAPVVGVGIRNPYDIMAYPEIDAYLTQYGFRPASFEAAAGAMFGEFAPTGKLPITIPDYNGGILYEFGQGLTY</sequence>
<proteinExistence type="inferred from homology"/>
<dbReference type="InterPro" id="IPR001764">
    <property type="entry name" value="Glyco_hydro_3_N"/>
</dbReference>
<dbReference type="InterPro" id="IPR036881">
    <property type="entry name" value="Glyco_hydro_3_C_sf"/>
</dbReference>
<evidence type="ECO:0000313" key="9">
    <source>
        <dbReference type="Proteomes" id="UP000031014"/>
    </source>
</evidence>
<evidence type="ECO:0000259" key="6">
    <source>
        <dbReference type="Pfam" id="PF00933"/>
    </source>
</evidence>
<evidence type="ECO:0000256" key="5">
    <source>
        <dbReference type="ARBA" id="ARBA00023295"/>
    </source>
</evidence>
<dbReference type="PRINTS" id="PR00133">
    <property type="entry name" value="GLHYDRLASE3"/>
</dbReference>
<dbReference type="Pfam" id="PF00933">
    <property type="entry name" value="Glyco_hydro_3"/>
    <property type="match status" value="1"/>
</dbReference>
<keyword evidence="4 8" id="KW-0378">Hydrolase</keyword>
<dbReference type="EC" id="3.2.1.52" evidence="3"/>
<dbReference type="FunFam" id="3.20.20.300:FF:000014">
    <property type="entry name" value="Beta-hexosaminidase, lipoprotein"/>
    <property type="match status" value="1"/>
</dbReference>
<dbReference type="EMBL" id="BASE01000022">
    <property type="protein sequence ID" value="GAM12951.1"/>
    <property type="molecule type" value="Genomic_DNA"/>
</dbReference>
<evidence type="ECO:0000313" key="8">
    <source>
        <dbReference type="EMBL" id="GAM12951.1"/>
    </source>
</evidence>
<dbReference type="InterPro" id="IPR008964">
    <property type="entry name" value="Invasin/intimin_cell_adhesion"/>
</dbReference>
<dbReference type="PANTHER" id="PTHR30480">
    <property type="entry name" value="BETA-HEXOSAMINIDASE-RELATED"/>
    <property type="match status" value="1"/>
</dbReference>
<evidence type="ECO:0000256" key="1">
    <source>
        <dbReference type="ARBA" id="ARBA00001231"/>
    </source>
</evidence>
<dbReference type="GO" id="GO:0004563">
    <property type="term" value="F:beta-N-acetylhexosaminidase activity"/>
    <property type="evidence" value="ECO:0007669"/>
    <property type="project" value="UniProtKB-EC"/>
</dbReference>
<gene>
    <name evidence="8" type="ORF">SAMD00020551_1086</name>
</gene>
<comment type="similarity">
    <text evidence="2">Belongs to the glycosyl hydrolase 3 family.</text>
</comment>
<feature type="domain" description="Glycoside hydrolase family 3 C-terminal" evidence="7">
    <location>
        <begin position="540"/>
        <end position="707"/>
    </location>
</feature>
<dbReference type="STRING" id="1321606.SAMD00020551_1086"/>
<dbReference type="GO" id="GO:0005975">
    <property type="term" value="P:carbohydrate metabolic process"/>
    <property type="evidence" value="ECO:0007669"/>
    <property type="project" value="InterPro"/>
</dbReference>
<keyword evidence="9" id="KW-1185">Reference proteome</keyword>
<evidence type="ECO:0000256" key="2">
    <source>
        <dbReference type="ARBA" id="ARBA00005336"/>
    </source>
</evidence>
<dbReference type="PANTHER" id="PTHR30480:SF13">
    <property type="entry name" value="BETA-HEXOSAMINIDASE"/>
    <property type="match status" value="1"/>
</dbReference>
<dbReference type="SUPFAM" id="SSF52279">
    <property type="entry name" value="Beta-D-glucan exohydrolase, C-terminal domain"/>
    <property type="match status" value="1"/>
</dbReference>
<dbReference type="InterPro" id="IPR050226">
    <property type="entry name" value="NagZ_Beta-hexosaminidase"/>
</dbReference>
<keyword evidence="5 8" id="KW-0326">Glycosidase</keyword>
<protein>
    <recommendedName>
        <fullName evidence="3">beta-N-acetylhexosaminidase</fullName>
        <ecNumber evidence="3">3.2.1.52</ecNumber>
    </recommendedName>
</protein>
<dbReference type="Gene3D" id="2.60.40.1080">
    <property type="match status" value="1"/>
</dbReference>
<dbReference type="Pfam" id="PF01915">
    <property type="entry name" value="Glyco_hydro_3_C"/>
    <property type="match status" value="1"/>
</dbReference>
<dbReference type="InterPro" id="IPR017853">
    <property type="entry name" value="GH"/>
</dbReference>